<evidence type="ECO:0008006" key="4">
    <source>
        <dbReference type="Google" id="ProtNLM"/>
    </source>
</evidence>
<gene>
    <name evidence="2" type="ORF">ACFPFO_00690</name>
</gene>
<comment type="caution">
    <text evidence="2">The sequence shown here is derived from an EMBL/GenBank/DDBJ whole genome shotgun (WGS) entry which is preliminary data.</text>
</comment>
<organism evidence="2 3">
    <name type="scientific">Saliphagus infecundisoli</name>
    <dbReference type="NCBI Taxonomy" id="1849069"/>
    <lineage>
        <taxon>Archaea</taxon>
        <taxon>Methanobacteriati</taxon>
        <taxon>Methanobacteriota</taxon>
        <taxon>Stenosarchaea group</taxon>
        <taxon>Halobacteria</taxon>
        <taxon>Halobacteriales</taxon>
        <taxon>Natrialbaceae</taxon>
        <taxon>Saliphagus</taxon>
    </lineage>
</organism>
<name>A0ABD5Q9G9_9EURY</name>
<feature type="region of interest" description="Disordered" evidence="1">
    <location>
        <begin position="80"/>
        <end position="101"/>
    </location>
</feature>
<proteinExistence type="predicted"/>
<dbReference type="EMBL" id="JBHSJG010000003">
    <property type="protein sequence ID" value="MFC4986313.1"/>
    <property type="molecule type" value="Genomic_DNA"/>
</dbReference>
<dbReference type="RefSeq" id="WP_224830222.1">
    <property type="nucleotide sequence ID" value="NZ_JAIVEF010000013.1"/>
</dbReference>
<dbReference type="Pfam" id="PF19102">
    <property type="entry name" value="DUF5789"/>
    <property type="match status" value="1"/>
</dbReference>
<protein>
    <recommendedName>
        <fullName evidence="4">DUF2795 domain-containing protein</fullName>
    </recommendedName>
</protein>
<evidence type="ECO:0000313" key="3">
    <source>
        <dbReference type="Proteomes" id="UP001595925"/>
    </source>
</evidence>
<dbReference type="AlphaFoldDB" id="A0ABD5Q9G9"/>
<dbReference type="Proteomes" id="UP001595925">
    <property type="component" value="Unassembled WGS sequence"/>
</dbReference>
<sequence length="101" mass="11668">MQMEDLPEHFDEQLTYPADRATVIEQLGEVEVEAPDQGDSETVSTILRPLTDETYDSPDELYTTIIGNLNEEYIGRKFYDDRGQQTIDTSERSEDERDISF</sequence>
<evidence type="ECO:0000256" key="1">
    <source>
        <dbReference type="SAM" id="MobiDB-lite"/>
    </source>
</evidence>
<reference evidence="2 3" key="1">
    <citation type="journal article" date="2019" name="Int. J. Syst. Evol. Microbiol.">
        <title>The Global Catalogue of Microorganisms (GCM) 10K type strain sequencing project: providing services to taxonomists for standard genome sequencing and annotation.</title>
        <authorList>
            <consortium name="The Broad Institute Genomics Platform"/>
            <consortium name="The Broad Institute Genome Sequencing Center for Infectious Disease"/>
            <person name="Wu L."/>
            <person name="Ma J."/>
        </authorList>
    </citation>
    <scope>NUCLEOTIDE SEQUENCE [LARGE SCALE GENOMIC DNA]</scope>
    <source>
        <strain evidence="2 3">CGMCC 1.15824</strain>
    </source>
</reference>
<evidence type="ECO:0000313" key="2">
    <source>
        <dbReference type="EMBL" id="MFC4986313.1"/>
    </source>
</evidence>
<accession>A0ABD5Q9G9</accession>
<dbReference type="InterPro" id="IPR043899">
    <property type="entry name" value="DUF5789"/>
</dbReference>
<keyword evidence="3" id="KW-1185">Reference proteome</keyword>